<organism evidence="3">
    <name type="scientific">hydrothermal vent metagenome</name>
    <dbReference type="NCBI Taxonomy" id="652676"/>
    <lineage>
        <taxon>unclassified sequences</taxon>
        <taxon>metagenomes</taxon>
        <taxon>ecological metagenomes</taxon>
    </lineage>
</organism>
<evidence type="ECO:0000256" key="1">
    <source>
        <dbReference type="ARBA" id="ARBA00022676"/>
    </source>
</evidence>
<dbReference type="PANTHER" id="PTHR30160:SF1">
    <property type="entry name" value="LIPOPOLYSACCHARIDE 1,2-N-ACETYLGLUCOSAMINETRANSFERASE-RELATED"/>
    <property type="match status" value="1"/>
</dbReference>
<protein>
    <recommendedName>
        <fullName evidence="4">ADP-heptose--lipooligosaccharide heptosyltransferase II</fullName>
    </recommendedName>
</protein>
<reference evidence="3" key="1">
    <citation type="submission" date="2018-06" db="EMBL/GenBank/DDBJ databases">
        <authorList>
            <person name="Zhirakovskaya E."/>
        </authorList>
    </citation>
    <scope>NUCLEOTIDE SEQUENCE</scope>
</reference>
<keyword evidence="2" id="KW-0808">Transferase</keyword>
<dbReference type="Gene3D" id="3.40.50.2000">
    <property type="entry name" value="Glycogen Phosphorylase B"/>
    <property type="match status" value="2"/>
</dbReference>
<dbReference type="SUPFAM" id="SSF53756">
    <property type="entry name" value="UDP-Glycosyltransferase/glycogen phosphorylase"/>
    <property type="match status" value="1"/>
</dbReference>
<dbReference type="InterPro" id="IPR002201">
    <property type="entry name" value="Glyco_trans_9"/>
</dbReference>
<gene>
    <name evidence="3" type="ORF">MNBD_IGNAVI01-452</name>
</gene>
<dbReference type="Pfam" id="PF01075">
    <property type="entry name" value="Glyco_transf_9"/>
    <property type="match status" value="1"/>
</dbReference>
<dbReference type="GO" id="GO:0008713">
    <property type="term" value="F:ADP-heptose-lipopolysaccharide heptosyltransferase activity"/>
    <property type="evidence" value="ECO:0007669"/>
    <property type="project" value="TreeGrafter"/>
</dbReference>
<sequence>MKVLIVQLGRIGDTVLTTPLFKVLKEKIENLELHVLSGRNNYHFLLEHPFVDKVFIYDKKIVSSIRMISNIRKIEYDYWIDIKDHPSTESMLLAKLGKAKTKIGFNGEKHIFDIDPHTEYKLKYEHYVEVALRPVKYLNIHLEDRRIRPNLFENDKSKQKLTQFLSMNNIDNYYCLNNSATADSRMLQREKWHVLLDQINQEGKKCLLISDPKTTISAKKLSSKYKNIFYYPTTSIIDVFSVVKNSELVITVDTSIVHIASAFNKTQLCFYTNLPNKIIEFSPLSDKYKLVKSPNEGDSVSDIKIEDVLRNYNQLSAEING</sequence>
<dbReference type="GO" id="GO:0009244">
    <property type="term" value="P:lipopolysaccharide core region biosynthetic process"/>
    <property type="evidence" value="ECO:0007669"/>
    <property type="project" value="TreeGrafter"/>
</dbReference>
<evidence type="ECO:0008006" key="4">
    <source>
        <dbReference type="Google" id="ProtNLM"/>
    </source>
</evidence>
<dbReference type="InterPro" id="IPR051199">
    <property type="entry name" value="LPS_LOS_Heptosyltrfase"/>
</dbReference>
<proteinExistence type="predicted"/>
<dbReference type="AlphaFoldDB" id="A0A3B1CL62"/>
<dbReference type="GO" id="GO:0005829">
    <property type="term" value="C:cytosol"/>
    <property type="evidence" value="ECO:0007669"/>
    <property type="project" value="TreeGrafter"/>
</dbReference>
<evidence type="ECO:0000256" key="2">
    <source>
        <dbReference type="ARBA" id="ARBA00022679"/>
    </source>
</evidence>
<dbReference type="CDD" id="cd03789">
    <property type="entry name" value="GT9_LPS_heptosyltransferase"/>
    <property type="match status" value="1"/>
</dbReference>
<evidence type="ECO:0000313" key="3">
    <source>
        <dbReference type="EMBL" id="VAX25463.1"/>
    </source>
</evidence>
<name>A0A3B1CL62_9ZZZZ</name>
<keyword evidence="1" id="KW-0328">Glycosyltransferase</keyword>
<dbReference type="EMBL" id="UOGD01000299">
    <property type="protein sequence ID" value="VAX25463.1"/>
    <property type="molecule type" value="Genomic_DNA"/>
</dbReference>
<accession>A0A3B1CL62</accession>
<dbReference type="PANTHER" id="PTHR30160">
    <property type="entry name" value="TETRAACYLDISACCHARIDE 4'-KINASE-RELATED"/>
    <property type="match status" value="1"/>
</dbReference>